<protein>
    <submittedName>
        <fullName evidence="1">Uncharacterized protein</fullName>
    </submittedName>
</protein>
<gene>
    <name evidence="1" type="ORF">NPIL_495771</name>
</gene>
<comment type="caution">
    <text evidence="1">The sequence shown here is derived from an EMBL/GenBank/DDBJ whole genome shotgun (WGS) entry which is preliminary data.</text>
</comment>
<name>A0A8X6PUE9_NEPPI</name>
<keyword evidence="2" id="KW-1185">Reference proteome</keyword>
<dbReference type="Proteomes" id="UP000887013">
    <property type="component" value="Unassembled WGS sequence"/>
</dbReference>
<organism evidence="1 2">
    <name type="scientific">Nephila pilipes</name>
    <name type="common">Giant wood spider</name>
    <name type="synonym">Nephila maculata</name>
    <dbReference type="NCBI Taxonomy" id="299642"/>
    <lineage>
        <taxon>Eukaryota</taxon>
        <taxon>Metazoa</taxon>
        <taxon>Ecdysozoa</taxon>
        <taxon>Arthropoda</taxon>
        <taxon>Chelicerata</taxon>
        <taxon>Arachnida</taxon>
        <taxon>Araneae</taxon>
        <taxon>Araneomorphae</taxon>
        <taxon>Entelegynae</taxon>
        <taxon>Araneoidea</taxon>
        <taxon>Nephilidae</taxon>
        <taxon>Nephila</taxon>
    </lineage>
</organism>
<evidence type="ECO:0000313" key="1">
    <source>
        <dbReference type="EMBL" id="GFT86301.1"/>
    </source>
</evidence>
<dbReference type="AlphaFoldDB" id="A0A8X6PUE9"/>
<evidence type="ECO:0000313" key="2">
    <source>
        <dbReference type="Proteomes" id="UP000887013"/>
    </source>
</evidence>
<reference evidence="1" key="1">
    <citation type="submission" date="2020-08" db="EMBL/GenBank/DDBJ databases">
        <title>Multicomponent nature underlies the extraordinary mechanical properties of spider dragline silk.</title>
        <authorList>
            <person name="Kono N."/>
            <person name="Nakamura H."/>
            <person name="Mori M."/>
            <person name="Yoshida Y."/>
            <person name="Ohtoshi R."/>
            <person name="Malay A.D."/>
            <person name="Moran D.A.P."/>
            <person name="Tomita M."/>
            <person name="Numata K."/>
            <person name="Arakawa K."/>
        </authorList>
    </citation>
    <scope>NUCLEOTIDE SEQUENCE</scope>
</reference>
<dbReference type="OrthoDB" id="8123886at2759"/>
<sequence length="177" mass="20591">MKELQDLTKLIGTRLRIYPASCHQIRGFIDNKKLQHHTYQLPEDKMIRAVIRGMPTDMSPSDITRDLEELNILAEECYNRALRIITKAPIFIPHRIRYDKLHIHSIPRFICKQAHRFHASVNSHSNSTISQQSNIPTISSINKCSFKVMQCPSLFLDCLHHYVDLLIRSYVDPPFPS</sequence>
<proteinExistence type="predicted"/>
<accession>A0A8X6PUE9</accession>
<dbReference type="EMBL" id="BMAW01073092">
    <property type="protein sequence ID" value="GFT86301.1"/>
    <property type="molecule type" value="Genomic_DNA"/>
</dbReference>